<evidence type="ECO:0000256" key="1">
    <source>
        <dbReference type="SAM" id="MobiDB-lite"/>
    </source>
</evidence>
<dbReference type="AlphaFoldDB" id="A0A9K3GIH1"/>
<keyword evidence="3" id="KW-1185">Reference proteome</keyword>
<feature type="region of interest" description="Disordered" evidence="1">
    <location>
        <begin position="122"/>
        <end position="147"/>
    </location>
</feature>
<feature type="region of interest" description="Disordered" evidence="1">
    <location>
        <begin position="169"/>
        <end position="267"/>
    </location>
</feature>
<gene>
    <name evidence="2" type="ORF">KIPB_005725</name>
</gene>
<dbReference type="Proteomes" id="UP000265618">
    <property type="component" value="Unassembled WGS sequence"/>
</dbReference>
<sequence length="337" mass="37695">MDDPSIDGIAELRQQVGAALNSSGVMSQMRAYMRAHVWHVLEDETPQFDEPLFTPPSPLASEEVPLVHLVGTWLRDAGLRRTSTVFDAESTAIVPEDVSDEELPAASLPALLQLAVQGGSAEVAGGADADSEEGEQGGEAAHQRAVADAEAMEKLRTDLTLTENDLEAVEREHEADKEEWAKERTQWESERRALEEEVKAAQERERGAERRRLQGEDELAEVSMQVSSLEQDLRRAKDGRREDEAERQEERAREMDAQRDRDRDAERRLADVERAAAVREAQAQREIETLTQRVERLTATVAEREEELRVERERSRIAVPVVPVETELMEGSGGCGQ</sequence>
<reference evidence="2 3" key="1">
    <citation type="journal article" date="2018" name="PLoS ONE">
        <title>The draft genome of Kipferlia bialata reveals reductive genome evolution in fornicate parasites.</title>
        <authorList>
            <person name="Tanifuji G."/>
            <person name="Takabayashi S."/>
            <person name="Kume K."/>
            <person name="Takagi M."/>
            <person name="Nakayama T."/>
            <person name="Kamikawa R."/>
            <person name="Inagaki Y."/>
            <person name="Hashimoto T."/>
        </authorList>
    </citation>
    <scope>NUCLEOTIDE SEQUENCE [LARGE SCALE GENOMIC DNA]</scope>
    <source>
        <strain evidence="2">NY0173</strain>
    </source>
</reference>
<dbReference type="EMBL" id="BDIP01001373">
    <property type="protein sequence ID" value="GIQ84268.1"/>
    <property type="molecule type" value="Genomic_DNA"/>
</dbReference>
<protein>
    <recommendedName>
        <fullName evidence="4">LisH domain-containing protein</fullName>
    </recommendedName>
</protein>
<comment type="caution">
    <text evidence="2">The sequence shown here is derived from an EMBL/GenBank/DDBJ whole genome shotgun (WGS) entry which is preliminary data.</text>
</comment>
<evidence type="ECO:0008006" key="4">
    <source>
        <dbReference type="Google" id="ProtNLM"/>
    </source>
</evidence>
<organism evidence="2 3">
    <name type="scientific">Kipferlia bialata</name>
    <dbReference type="NCBI Taxonomy" id="797122"/>
    <lineage>
        <taxon>Eukaryota</taxon>
        <taxon>Metamonada</taxon>
        <taxon>Carpediemonas-like organisms</taxon>
        <taxon>Kipferlia</taxon>
    </lineage>
</organism>
<feature type="compositionally biased region" description="Basic and acidic residues" evidence="1">
    <location>
        <begin position="231"/>
        <end position="267"/>
    </location>
</feature>
<dbReference type="OrthoDB" id="5970631at2759"/>
<name>A0A9K3GIH1_9EUKA</name>
<accession>A0A9K3GIH1</accession>
<proteinExistence type="predicted"/>
<feature type="compositionally biased region" description="Basic and acidic residues" evidence="1">
    <location>
        <begin position="169"/>
        <end position="215"/>
    </location>
</feature>
<evidence type="ECO:0000313" key="3">
    <source>
        <dbReference type="Proteomes" id="UP000265618"/>
    </source>
</evidence>
<evidence type="ECO:0000313" key="2">
    <source>
        <dbReference type="EMBL" id="GIQ84268.1"/>
    </source>
</evidence>